<proteinExistence type="predicted"/>
<feature type="non-terminal residue" evidence="2">
    <location>
        <position position="96"/>
    </location>
</feature>
<accession>A0A3M7PCT4</accession>
<dbReference type="Proteomes" id="UP000276133">
    <property type="component" value="Unassembled WGS sequence"/>
</dbReference>
<dbReference type="InterPro" id="IPR038499">
    <property type="entry name" value="BRO1_sf"/>
</dbReference>
<dbReference type="Pfam" id="PF03097">
    <property type="entry name" value="BRO1"/>
    <property type="match status" value="1"/>
</dbReference>
<dbReference type="InterPro" id="IPR004328">
    <property type="entry name" value="BRO1_dom"/>
</dbReference>
<protein>
    <submittedName>
        <fullName evidence="2">Programmed cell death 6-interacting isoform X2</fullName>
    </submittedName>
</protein>
<evidence type="ECO:0000313" key="2">
    <source>
        <dbReference type="EMBL" id="RMZ96813.1"/>
    </source>
</evidence>
<dbReference type="AlphaFoldDB" id="A0A3M7PCT4"/>
<evidence type="ECO:0000259" key="1">
    <source>
        <dbReference type="Pfam" id="PF03097"/>
    </source>
</evidence>
<dbReference type="OrthoDB" id="2141925at2759"/>
<name>A0A3M7PCT4_BRAPC</name>
<dbReference type="Gene3D" id="1.25.40.280">
    <property type="entry name" value="alix/aip1 like domains"/>
    <property type="match status" value="1"/>
</dbReference>
<dbReference type="EMBL" id="REGN01011886">
    <property type="protein sequence ID" value="RMZ96813.1"/>
    <property type="molecule type" value="Genomic_DNA"/>
</dbReference>
<feature type="domain" description="BRO1" evidence="1">
    <location>
        <begin position="10"/>
        <end position="96"/>
    </location>
</feature>
<organism evidence="2 3">
    <name type="scientific">Brachionus plicatilis</name>
    <name type="common">Marine rotifer</name>
    <name type="synonym">Brachionus muelleri</name>
    <dbReference type="NCBI Taxonomy" id="10195"/>
    <lineage>
        <taxon>Eukaryota</taxon>
        <taxon>Metazoa</taxon>
        <taxon>Spiralia</taxon>
        <taxon>Gnathifera</taxon>
        <taxon>Rotifera</taxon>
        <taxon>Eurotatoria</taxon>
        <taxon>Monogononta</taxon>
        <taxon>Pseudotrocha</taxon>
        <taxon>Ploima</taxon>
        <taxon>Brachionidae</taxon>
        <taxon>Brachionus</taxon>
    </lineage>
</organism>
<keyword evidence="3" id="KW-1185">Reference proteome</keyword>
<sequence>MASVSSNYRMAVVPQKKAYETNMVYPLQQFIKQICSSNLDDYLRSADSLQQLRTEALFKANRQEKLSKLQRYYDQMSAIESKLPISESQIRIAFKW</sequence>
<comment type="caution">
    <text evidence="2">The sequence shown here is derived from an EMBL/GenBank/DDBJ whole genome shotgun (WGS) entry which is preliminary data.</text>
</comment>
<dbReference type="STRING" id="10195.A0A3M7PCT4"/>
<gene>
    <name evidence="2" type="ORF">BpHYR1_015754</name>
</gene>
<reference evidence="2 3" key="1">
    <citation type="journal article" date="2018" name="Sci. Rep.">
        <title>Genomic signatures of local adaptation to the degree of environmental predictability in rotifers.</title>
        <authorList>
            <person name="Franch-Gras L."/>
            <person name="Hahn C."/>
            <person name="Garcia-Roger E.M."/>
            <person name="Carmona M.J."/>
            <person name="Serra M."/>
            <person name="Gomez A."/>
        </authorList>
    </citation>
    <scope>NUCLEOTIDE SEQUENCE [LARGE SCALE GENOMIC DNA]</scope>
    <source>
        <strain evidence="2">HYR1</strain>
    </source>
</reference>
<evidence type="ECO:0000313" key="3">
    <source>
        <dbReference type="Proteomes" id="UP000276133"/>
    </source>
</evidence>